<protein>
    <recommendedName>
        <fullName evidence="3">Adenylate kinase</fullName>
    </recommendedName>
</protein>
<sequence>MKILIFGASGSGTTTLSDYIESKIDSFVHLEADKYYWEKTEPPFTIKKNVQERNDSILADINKIENVVISGSLLSWGQVFWDIFDVAVFIYIPQDTRIKRLIERDKQRYGSLLETDADYRKKHLDFIEWAATYDSPQLTNTGRCISLHKSWISKLTIPVIKIEGDNTVEESFQFLKENLNKFGFNI</sequence>
<dbReference type="OrthoDB" id="65590at2759"/>
<evidence type="ECO:0000313" key="2">
    <source>
        <dbReference type="Proteomes" id="UP000695562"/>
    </source>
</evidence>
<evidence type="ECO:0008006" key="3">
    <source>
        <dbReference type="Google" id="ProtNLM"/>
    </source>
</evidence>
<reference evidence="1" key="1">
    <citation type="submission" date="2020-01" db="EMBL/GenBank/DDBJ databases">
        <title>Development of genomics and gene disruption for Polysphondylium violaceum indicates a role for the polyketide synthase stlB in stalk morphogenesis.</title>
        <authorList>
            <person name="Narita B."/>
            <person name="Kawabe Y."/>
            <person name="Kin K."/>
            <person name="Saito T."/>
            <person name="Gibbs R."/>
            <person name="Kuspa A."/>
            <person name="Muzny D."/>
            <person name="Queller D."/>
            <person name="Richards S."/>
            <person name="Strassman J."/>
            <person name="Sucgang R."/>
            <person name="Worley K."/>
            <person name="Schaap P."/>
        </authorList>
    </citation>
    <scope>NUCLEOTIDE SEQUENCE</scope>
    <source>
        <strain evidence="1">QSvi11</strain>
    </source>
</reference>
<dbReference type="InterPro" id="IPR052922">
    <property type="entry name" value="Cytidylate_Kinase-2"/>
</dbReference>
<comment type="caution">
    <text evidence="1">The sequence shown here is derived from an EMBL/GenBank/DDBJ whole genome shotgun (WGS) entry which is preliminary data.</text>
</comment>
<evidence type="ECO:0000313" key="1">
    <source>
        <dbReference type="EMBL" id="KAF2070532.1"/>
    </source>
</evidence>
<dbReference type="AlphaFoldDB" id="A0A8J4V1K5"/>
<name>A0A8J4V1K5_9MYCE</name>
<dbReference type="PANTHER" id="PTHR37816">
    <property type="entry name" value="YALI0E33011P"/>
    <property type="match status" value="1"/>
</dbReference>
<gene>
    <name evidence="1" type="ORF">CYY_008150</name>
</gene>
<proteinExistence type="predicted"/>
<organism evidence="1 2">
    <name type="scientific">Polysphondylium violaceum</name>
    <dbReference type="NCBI Taxonomy" id="133409"/>
    <lineage>
        <taxon>Eukaryota</taxon>
        <taxon>Amoebozoa</taxon>
        <taxon>Evosea</taxon>
        <taxon>Eumycetozoa</taxon>
        <taxon>Dictyostelia</taxon>
        <taxon>Dictyosteliales</taxon>
        <taxon>Dictyosteliaceae</taxon>
        <taxon>Polysphondylium</taxon>
    </lineage>
</organism>
<dbReference type="Pfam" id="PF13238">
    <property type="entry name" value="AAA_18"/>
    <property type="match status" value="1"/>
</dbReference>
<dbReference type="Gene3D" id="3.40.50.300">
    <property type="entry name" value="P-loop containing nucleotide triphosphate hydrolases"/>
    <property type="match status" value="1"/>
</dbReference>
<dbReference type="PANTHER" id="PTHR37816:SF2">
    <property type="entry name" value="DNA TOPOLOGY MODULATION PROTEIN FLAR-RELATED PROTEIN"/>
    <property type="match status" value="1"/>
</dbReference>
<dbReference type="EMBL" id="AJWJ01000479">
    <property type="protein sequence ID" value="KAF2070532.1"/>
    <property type="molecule type" value="Genomic_DNA"/>
</dbReference>
<dbReference type="InterPro" id="IPR027417">
    <property type="entry name" value="P-loop_NTPase"/>
</dbReference>
<dbReference type="SUPFAM" id="SSF52540">
    <property type="entry name" value="P-loop containing nucleoside triphosphate hydrolases"/>
    <property type="match status" value="1"/>
</dbReference>
<accession>A0A8J4V1K5</accession>
<dbReference type="Proteomes" id="UP000695562">
    <property type="component" value="Unassembled WGS sequence"/>
</dbReference>
<keyword evidence="2" id="KW-1185">Reference proteome</keyword>